<dbReference type="PANTHER" id="PTHR11772:SF46">
    <property type="entry name" value="ASPARAGINE SYNTHETASE DOMAIN-CONTAINING PROTEIN"/>
    <property type="match status" value="1"/>
</dbReference>
<reference evidence="4 5" key="1">
    <citation type="submission" date="2019-02" db="EMBL/GenBank/DDBJ databases">
        <authorList>
            <person name="Lehtovirta-Morley E L."/>
        </authorList>
    </citation>
    <scope>NUCLEOTIDE SEQUENCE [LARGE SCALE GENOMIC DNA]</scope>
    <source>
        <strain evidence="4">NFRAN1</strain>
    </source>
</reference>
<keyword evidence="4" id="KW-0436">Ligase</keyword>
<proteinExistence type="predicted"/>
<keyword evidence="5" id="KW-1185">Reference proteome</keyword>
<dbReference type="OrthoDB" id="8692at2157"/>
<dbReference type="GO" id="GO:0006529">
    <property type="term" value="P:asparagine biosynthetic process"/>
    <property type="evidence" value="ECO:0007669"/>
    <property type="project" value="InterPro"/>
</dbReference>
<dbReference type="InterPro" id="IPR050795">
    <property type="entry name" value="Asn_Synthetase"/>
</dbReference>
<accession>A0A484IKN4</accession>
<dbReference type="GO" id="GO:0005524">
    <property type="term" value="F:ATP binding"/>
    <property type="evidence" value="ECO:0007669"/>
    <property type="project" value="UniProtKB-KW"/>
</dbReference>
<evidence type="ECO:0000256" key="1">
    <source>
        <dbReference type="ARBA" id="ARBA00022741"/>
    </source>
</evidence>
<protein>
    <submittedName>
        <fullName evidence="4">Asparagine synthetase B (Glutamine-hydrolyzing)</fullName>
        <ecNumber evidence="4">6.3.5.4</ecNumber>
    </submittedName>
</protein>
<organism evidence="4 5">
    <name type="scientific">Candidatus Nitrosocosmicus franklandianus</name>
    <dbReference type="NCBI Taxonomy" id="1798806"/>
    <lineage>
        <taxon>Archaea</taxon>
        <taxon>Nitrososphaerota</taxon>
        <taxon>Nitrososphaeria</taxon>
        <taxon>Nitrososphaerales</taxon>
        <taxon>Nitrososphaeraceae</taxon>
        <taxon>Candidatus Nitrosocosmicus</taxon>
    </lineage>
</organism>
<name>A0A484IKN4_9ARCH</name>
<dbReference type="KEGG" id="nfn:NFRAN_3151"/>
<feature type="domain" description="Asparagine synthetase" evidence="3">
    <location>
        <begin position="165"/>
        <end position="282"/>
    </location>
</feature>
<dbReference type="RefSeq" id="WP_134485440.1">
    <property type="nucleotide sequence ID" value="NZ_LR216287.1"/>
</dbReference>
<evidence type="ECO:0000313" key="5">
    <source>
        <dbReference type="Proteomes" id="UP000294299"/>
    </source>
</evidence>
<dbReference type="GO" id="GO:0005829">
    <property type="term" value="C:cytosol"/>
    <property type="evidence" value="ECO:0007669"/>
    <property type="project" value="TreeGrafter"/>
</dbReference>
<dbReference type="EMBL" id="LR216287">
    <property type="protein sequence ID" value="VFJ15469.1"/>
    <property type="molecule type" value="Genomic_DNA"/>
</dbReference>
<dbReference type="GO" id="GO:0004066">
    <property type="term" value="F:asparagine synthase (glutamine-hydrolyzing) activity"/>
    <property type="evidence" value="ECO:0007669"/>
    <property type="project" value="UniProtKB-EC"/>
</dbReference>
<dbReference type="CDD" id="cd01991">
    <property type="entry name" value="Asn_synthase_B_C"/>
    <property type="match status" value="1"/>
</dbReference>
<evidence type="ECO:0000256" key="2">
    <source>
        <dbReference type="ARBA" id="ARBA00022840"/>
    </source>
</evidence>
<evidence type="ECO:0000259" key="3">
    <source>
        <dbReference type="Pfam" id="PF00733"/>
    </source>
</evidence>
<keyword evidence="2" id="KW-0067">ATP-binding</keyword>
<dbReference type="SUPFAM" id="SSF52402">
    <property type="entry name" value="Adenine nucleotide alpha hydrolases-like"/>
    <property type="match status" value="1"/>
</dbReference>
<evidence type="ECO:0000313" key="4">
    <source>
        <dbReference type="EMBL" id="VFJ15469.1"/>
    </source>
</evidence>
<dbReference type="GeneID" id="39422243"/>
<dbReference type="Proteomes" id="UP000294299">
    <property type="component" value="Chromosome NFRAN"/>
</dbReference>
<dbReference type="EC" id="6.3.5.4" evidence="4"/>
<gene>
    <name evidence="4" type="primary">asnB</name>
    <name evidence="4" type="ORF">NFRAN_3151</name>
</gene>
<dbReference type="InterPro" id="IPR001962">
    <property type="entry name" value="Asn_synthase"/>
</dbReference>
<sequence length="318" mass="36704">MVNPCDEIRFLLNEACKAVPNESILLSGGLDSSILLLYIKPRNAITISINGMSSDYIYASKITKKIETSHKIIHPEDNIVLECLDELVSDYKTFDPIFLRNMAVQLIGFKKLSEMNFRSVVTGDGADELFAGYNFLHKYNKEPILLESKLQALIQNMNFDWMTLAKKYGLDIYCPFLDKDIINFARSLSVRVKIRENNGTVFGKYFLRECFEDVLGKDIVWRKKEAMESGSGMSQFMNRFIMKISDEDYINGYRAAKMDNVTIRDKEHLYYYQIYRKYFPAPIDDPANQIQTYKICSYCKSKLGYHGSFCKVCGAYPI</sequence>
<dbReference type="AlphaFoldDB" id="A0A484IKN4"/>
<dbReference type="Gene3D" id="3.40.50.620">
    <property type="entry name" value="HUPs"/>
    <property type="match status" value="1"/>
</dbReference>
<dbReference type="PANTHER" id="PTHR11772">
    <property type="entry name" value="ASPARAGINE SYNTHETASE"/>
    <property type="match status" value="1"/>
</dbReference>
<dbReference type="InterPro" id="IPR014729">
    <property type="entry name" value="Rossmann-like_a/b/a_fold"/>
</dbReference>
<dbReference type="Pfam" id="PF00733">
    <property type="entry name" value="Asn_synthase"/>
    <property type="match status" value="2"/>
</dbReference>
<keyword evidence="1" id="KW-0547">Nucleotide-binding</keyword>
<feature type="domain" description="Asparagine synthetase" evidence="3">
    <location>
        <begin position="23"/>
        <end position="142"/>
    </location>
</feature>